<reference evidence="2 3" key="1">
    <citation type="submission" date="2023-02" db="EMBL/GenBank/DDBJ databases">
        <title>LHISI_Scaffold_Assembly.</title>
        <authorList>
            <person name="Stuart O.P."/>
            <person name="Cleave R."/>
            <person name="Magrath M.J.L."/>
            <person name="Mikheyev A.S."/>
        </authorList>
    </citation>
    <scope>NUCLEOTIDE SEQUENCE [LARGE SCALE GENOMIC DNA]</scope>
    <source>
        <strain evidence="2">Daus_M_001</strain>
        <tissue evidence="2">Leg muscle</tissue>
    </source>
</reference>
<name>A0ABQ9H342_9NEOP</name>
<evidence type="ECO:0000313" key="3">
    <source>
        <dbReference type="Proteomes" id="UP001159363"/>
    </source>
</evidence>
<gene>
    <name evidence="2" type="ORF">PR048_019288</name>
</gene>
<evidence type="ECO:0000313" key="2">
    <source>
        <dbReference type="EMBL" id="KAJ8878703.1"/>
    </source>
</evidence>
<feature type="compositionally biased region" description="Basic and acidic residues" evidence="1">
    <location>
        <begin position="131"/>
        <end position="144"/>
    </location>
</feature>
<protein>
    <submittedName>
        <fullName evidence="2">Uncharacterized protein</fullName>
    </submittedName>
</protein>
<dbReference type="Proteomes" id="UP001159363">
    <property type="component" value="Chromosome 6"/>
</dbReference>
<sequence length="164" mass="18814">MQKHWPLVRGEDLSSRLLGDDNWHCGTALSPAWHVHVRARPRGAVYVRVARVKFRRLPLAKSAHPPPPRLVIQTSSVNVKRRDWRSCHQCESEIGPAVSLCSLCYREGLRARAEAFAEFSAGRNKERRKRCAMERDKANGEARRTTKKKKKRTIFAWQNAGVFS</sequence>
<accession>A0ABQ9H342</accession>
<proteinExistence type="predicted"/>
<feature type="region of interest" description="Disordered" evidence="1">
    <location>
        <begin position="128"/>
        <end position="151"/>
    </location>
</feature>
<dbReference type="EMBL" id="JARBHB010000007">
    <property type="protein sequence ID" value="KAJ8878703.1"/>
    <property type="molecule type" value="Genomic_DNA"/>
</dbReference>
<comment type="caution">
    <text evidence="2">The sequence shown here is derived from an EMBL/GenBank/DDBJ whole genome shotgun (WGS) entry which is preliminary data.</text>
</comment>
<keyword evidence="3" id="KW-1185">Reference proteome</keyword>
<evidence type="ECO:0000256" key="1">
    <source>
        <dbReference type="SAM" id="MobiDB-lite"/>
    </source>
</evidence>
<organism evidence="2 3">
    <name type="scientific">Dryococelus australis</name>
    <dbReference type="NCBI Taxonomy" id="614101"/>
    <lineage>
        <taxon>Eukaryota</taxon>
        <taxon>Metazoa</taxon>
        <taxon>Ecdysozoa</taxon>
        <taxon>Arthropoda</taxon>
        <taxon>Hexapoda</taxon>
        <taxon>Insecta</taxon>
        <taxon>Pterygota</taxon>
        <taxon>Neoptera</taxon>
        <taxon>Polyneoptera</taxon>
        <taxon>Phasmatodea</taxon>
        <taxon>Verophasmatodea</taxon>
        <taxon>Anareolatae</taxon>
        <taxon>Phasmatidae</taxon>
        <taxon>Eurycanthinae</taxon>
        <taxon>Dryococelus</taxon>
    </lineage>
</organism>